<keyword evidence="1" id="KW-1133">Transmembrane helix</keyword>
<gene>
    <name evidence="2" type="ORF">EF384_04665</name>
</gene>
<feature type="transmembrane region" description="Helical" evidence="1">
    <location>
        <begin position="41"/>
        <end position="69"/>
    </location>
</feature>
<feature type="transmembrane region" description="Helical" evidence="1">
    <location>
        <begin position="81"/>
        <end position="107"/>
    </location>
</feature>
<dbReference type="OrthoDB" id="9813540at2"/>
<accession>A0A3N4GCY9</accession>
<keyword evidence="1" id="KW-0812">Transmembrane</keyword>
<keyword evidence="3" id="KW-1185">Reference proteome</keyword>
<dbReference type="GO" id="GO:0022857">
    <property type="term" value="F:transmembrane transporter activity"/>
    <property type="evidence" value="ECO:0007669"/>
    <property type="project" value="InterPro"/>
</dbReference>
<keyword evidence="1" id="KW-0472">Membrane</keyword>
<comment type="caution">
    <text evidence="2">The sequence shown here is derived from an EMBL/GenBank/DDBJ whole genome shotgun (WGS) entry which is preliminary data.</text>
</comment>
<dbReference type="Gene3D" id="1.10.1760.20">
    <property type="match status" value="1"/>
</dbReference>
<feature type="transmembrane region" description="Helical" evidence="1">
    <location>
        <begin position="119"/>
        <end position="142"/>
    </location>
</feature>
<sequence>MGHGKERTARLTVISLILAILIIQTFVPGIGYIPIGPVQATIIHLTVIIGASLFGAQTGLILGASWGVLRMIKAAIMPDIMSIVFLNPLVSVIPRMLVGLISGLLATYLDGKVKDRTKFIITGVVGSIVNTVTVLSAIYFFAADSYASALGIPTSALIGTFIVTIGTNGILEAITSGILTPIMAIPLAKSLKRTQME</sequence>
<reference evidence="2 3" key="1">
    <citation type="submission" date="2018-11" db="EMBL/GenBank/DDBJ databases">
        <title>Aerococcus sp. SJQ22, whole genome shotgun sequence.</title>
        <authorList>
            <person name="Sun L."/>
            <person name="Gao X."/>
            <person name="Chen W."/>
            <person name="Huang K."/>
        </authorList>
    </citation>
    <scope>NUCLEOTIDE SEQUENCE [LARGE SCALE GENOMIC DNA]</scope>
    <source>
        <strain evidence="2 3">SJQ22</strain>
    </source>
</reference>
<feature type="transmembrane region" description="Helical" evidence="1">
    <location>
        <begin position="149"/>
        <end position="167"/>
    </location>
</feature>
<evidence type="ECO:0000256" key="1">
    <source>
        <dbReference type="SAM" id="Phobius"/>
    </source>
</evidence>
<dbReference type="Pfam" id="PF12822">
    <property type="entry name" value="ECF_trnsprt"/>
    <property type="match status" value="1"/>
</dbReference>
<evidence type="ECO:0000313" key="3">
    <source>
        <dbReference type="Proteomes" id="UP000273977"/>
    </source>
</evidence>
<dbReference type="AlphaFoldDB" id="A0A3N4GCY9"/>
<dbReference type="InterPro" id="IPR024529">
    <property type="entry name" value="ECF_trnsprt_substrate-spec"/>
</dbReference>
<organism evidence="2 3">
    <name type="scientific">Aerococcus agrisoli</name>
    <dbReference type="NCBI Taxonomy" id="2487350"/>
    <lineage>
        <taxon>Bacteria</taxon>
        <taxon>Bacillati</taxon>
        <taxon>Bacillota</taxon>
        <taxon>Bacilli</taxon>
        <taxon>Lactobacillales</taxon>
        <taxon>Aerococcaceae</taxon>
        <taxon>Aerococcus</taxon>
    </lineage>
</organism>
<protein>
    <submittedName>
        <fullName evidence="2">ECF transporter S component</fullName>
    </submittedName>
</protein>
<feature type="transmembrane region" description="Helical" evidence="1">
    <location>
        <begin position="12"/>
        <end position="35"/>
    </location>
</feature>
<dbReference type="RefSeq" id="WP_123779822.1">
    <property type="nucleotide sequence ID" value="NZ_RKMG01000011.1"/>
</dbReference>
<name>A0A3N4GCY9_9LACT</name>
<dbReference type="Proteomes" id="UP000273977">
    <property type="component" value="Unassembled WGS sequence"/>
</dbReference>
<evidence type="ECO:0000313" key="2">
    <source>
        <dbReference type="EMBL" id="RPA60642.1"/>
    </source>
</evidence>
<proteinExistence type="predicted"/>
<dbReference type="EMBL" id="RKMG01000011">
    <property type="protein sequence ID" value="RPA60642.1"/>
    <property type="molecule type" value="Genomic_DNA"/>
</dbReference>